<reference evidence="2 3" key="1">
    <citation type="submission" date="2014-04" db="EMBL/GenBank/DDBJ databases">
        <authorList>
            <consortium name="DOE Joint Genome Institute"/>
            <person name="Kuo A."/>
            <person name="Kohler A."/>
            <person name="Costa M.D."/>
            <person name="Nagy L.G."/>
            <person name="Floudas D."/>
            <person name="Copeland A."/>
            <person name="Barry K.W."/>
            <person name="Cichocki N."/>
            <person name="Veneault-Fourrey C."/>
            <person name="LaButti K."/>
            <person name="Lindquist E.A."/>
            <person name="Lipzen A."/>
            <person name="Lundell T."/>
            <person name="Morin E."/>
            <person name="Murat C."/>
            <person name="Sun H."/>
            <person name="Tunlid A."/>
            <person name="Henrissat B."/>
            <person name="Grigoriev I.V."/>
            <person name="Hibbett D.S."/>
            <person name="Martin F."/>
            <person name="Nordberg H.P."/>
            <person name="Cantor M.N."/>
            <person name="Hua S.X."/>
        </authorList>
    </citation>
    <scope>NUCLEOTIDE SEQUENCE [LARGE SCALE GENOMIC DNA]</scope>
    <source>
        <strain evidence="2 3">Marx 270</strain>
    </source>
</reference>
<name>A0A0C3JRM1_PISTI</name>
<protein>
    <submittedName>
        <fullName evidence="2">Uncharacterized protein</fullName>
    </submittedName>
</protein>
<dbReference type="HOGENOM" id="CLU_3033384_0_0_1"/>
<dbReference type="AlphaFoldDB" id="A0A0C3JRM1"/>
<dbReference type="InParanoid" id="A0A0C3JRM1"/>
<evidence type="ECO:0000313" key="3">
    <source>
        <dbReference type="Proteomes" id="UP000054217"/>
    </source>
</evidence>
<dbReference type="Proteomes" id="UP000054217">
    <property type="component" value="Unassembled WGS sequence"/>
</dbReference>
<keyword evidence="1" id="KW-0472">Membrane</keyword>
<evidence type="ECO:0000256" key="1">
    <source>
        <dbReference type="SAM" id="Phobius"/>
    </source>
</evidence>
<feature type="transmembrane region" description="Helical" evidence="1">
    <location>
        <begin position="6"/>
        <end position="26"/>
    </location>
</feature>
<keyword evidence="1" id="KW-0812">Transmembrane</keyword>
<organism evidence="2 3">
    <name type="scientific">Pisolithus tinctorius Marx 270</name>
    <dbReference type="NCBI Taxonomy" id="870435"/>
    <lineage>
        <taxon>Eukaryota</taxon>
        <taxon>Fungi</taxon>
        <taxon>Dikarya</taxon>
        <taxon>Basidiomycota</taxon>
        <taxon>Agaricomycotina</taxon>
        <taxon>Agaricomycetes</taxon>
        <taxon>Agaricomycetidae</taxon>
        <taxon>Boletales</taxon>
        <taxon>Sclerodermatineae</taxon>
        <taxon>Pisolithaceae</taxon>
        <taxon>Pisolithus</taxon>
    </lineage>
</organism>
<gene>
    <name evidence="2" type="ORF">M404DRAFT_1004051</name>
</gene>
<proteinExistence type="predicted"/>
<dbReference type="EMBL" id="KN831998">
    <property type="protein sequence ID" value="KIO00127.1"/>
    <property type="molecule type" value="Genomic_DNA"/>
</dbReference>
<evidence type="ECO:0000313" key="2">
    <source>
        <dbReference type="EMBL" id="KIO00127.1"/>
    </source>
</evidence>
<sequence>MTIRVAVFLGMPFVASLFPPVGYLGLVAPEFQETRSPHRMSFLNLAFLAVMTPAL</sequence>
<accession>A0A0C3JRM1</accession>
<keyword evidence="1" id="KW-1133">Transmembrane helix</keyword>
<reference evidence="3" key="2">
    <citation type="submission" date="2015-01" db="EMBL/GenBank/DDBJ databases">
        <title>Evolutionary Origins and Diversification of the Mycorrhizal Mutualists.</title>
        <authorList>
            <consortium name="DOE Joint Genome Institute"/>
            <consortium name="Mycorrhizal Genomics Consortium"/>
            <person name="Kohler A."/>
            <person name="Kuo A."/>
            <person name="Nagy L.G."/>
            <person name="Floudas D."/>
            <person name="Copeland A."/>
            <person name="Barry K.W."/>
            <person name="Cichocki N."/>
            <person name="Veneault-Fourrey C."/>
            <person name="LaButti K."/>
            <person name="Lindquist E.A."/>
            <person name="Lipzen A."/>
            <person name="Lundell T."/>
            <person name="Morin E."/>
            <person name="Murat C."/>
            <person name="Riley R."/>
            <person name="Ohm R."/>
            <person name="Sun H."/>
            <person name="Tunlid A."/>
            <person name="Henrissat B."/>
            <person name="Grigoriev I.V."/>
            <person name="Hibbett D.S."/>
            <person name="Martin F."/>
        </authorList>
    </citation>
    <scope>NUCLEOTIDE SEQUENCE [LARGE SCALE GENOMIC DNA]</scope>
    <source>
        <strain evidence="3">Marx 270</strain>
    </source>
</reference>
<keyword evidence="3" id="KW-1185">Reference proteome</keyword>